<dbReference type="AlphaFoldDB" id="A0AAE3MB10"/>
<keyword evidence="2" id="KW-0472">Membrane</keyword>
<sequence>MNEVKNFAIGSLGTLGALEMADAQIFSAQDTDPQTLLIRTAITLLAGTLTTVVSNWIKRYKARKQAERTAAKKSHRRNIIKIKNRKNK</sequence>
<dbReference type="Proteomes" id="UP001209229">
    <property type="component" value="Unassembled WGS sequence"/>
</dbReference>
<keyword evidence="2" id="KW-1133">Transmembrane helix</keyword>
<dbReference type="RefSeq" id="WP_301193290.1">
    <property type="nucleotide sequence ID" value="NZ_JAPDPJ010000191.1"/>
</dbReference>
<gene>
    <name evidence="3" type="ORF">OM075_25015</name>
</gene>
<evidence type="ECO:0000313" key="3">
    <source>
        <dbReference type="EMBL" id="MCW3789745.1"/>
    </source>
</evidence>
<evidence type="ECO:0000256" key="2">
    <source>
        <dbReference type="SAM" id="Phobius"/>
    </source>
</evidence>
<feature type="transmembrane region" description="Helical" evidence="2">
    <location>
        <begin position="37"/>
        <end position="57"/>
    </location>
</feature>
<evidence type="ECO:0000313" key="4">
    <source>
        <dbReference type="Proteomes" id="UP001209229"/>
    </source>
</evidence>
<feature type="region of interest" description="Disordered" evidence="1">
    <location>
        <begin position="66"/>
        <end position="88"/>
    </location>
</feature>
<accession>A0AAE3MB10</accession>
<reference evidence="3" key="1">
    <citation type="submission" date="2022-10" db="EMBL/GenBank/DDBJ databases">
        <authorList>
            <person name="Yu W.X."/>
        </authorList>
    </citation>
    <scope>NUCLEOTIDE SEQUENCE</scope>
    <source>
        <strain evidence="3">AAT</strain>
    </source>
</reference>
<proteinExistence type="predicted"/>
<keyword evidence="4" id="KW-1185">Reference proteome</keyword>
<keyword evidence="2" id="KW-0812">Transmembrane</keyword>
<feature type="compositionally biased region" description="Basic residues" evidence="1">
    <location>
        <begin position="71"/>
        <end position="88"/>
    </location>
</feature>
<evidence type="ECO:0000256" key="1">
    <source>
        <dbReference type="SAM" id="MobiDB-lite"/>
    </source>
</evidence>
<organism evidence="3 4">
    <name type="scientific">Plebeiibacterium sediminum</name>
    <dbReference type="NCBI Taxonomy" id="2992112"/>
    <lineage>
        <taxon>Bacteria</taxon>
        <taxon>Pseudomonadati</taxon>
        <taxon>Bacteroidota</taxon>
        <taxon>Bacteroidia</taxon>
        <taxon>Marinilabiliales</taxon>
        <taxon>Marinilabiliaceae</taxon>
        <taxon>Plebeiibacterium</taxon>
    </lineage>
</organism>
<comment type="caution">
    <text evidence="3">The sequence shown here is derived from an EMBL/GenBank/DDBJ whole genome shotgun (WGS) entry which is preliminary data.</text>
</comment>
<name>A0AAE3MB10_9BACT</name>
<protein>
    <submittedName>
        <fullName evidence="3">Uncharacterized protein</fullName>
    </submittedName>
</protein>
<dbReference type="EMBL" id="JAPDPJ010000191">
    <property type="protein sequence ID" value="MCW3789745.1"/>
    <property type="molecule type" value="Genomic_DNA"/>
</dbReference>